<dbReference type="AlphaFoldDB" id="A0AAD2E796"/>
<feature type="signal peptide" evidence="1">
    <location>
        <begin position="1"/>
        <end position="22"/>
    </location>
</feature>
<dbReference type="Gene3D" id="3.40.50.2000">
    <property type="entry name" value="Glycogen Phosphorylase B"/>
    <property type="match status" value="1"/>
</dbReference>
<dbReference type="Proteomes" id="UP000834106">
    <property type="component" value="Chromosome 15"/>
</dbReference>
<dbReference type="EMBL" id="OU503050">
    <property type="protein sequence ID" value="CAI9777341.1"/>
    <property type="molecule type" value="Genomic_DNA"/>
</dbReference>
<organism evidence="2 3">
    <name type="scientific">Fraxinus pennsylvanica</name>
    <dbReference type="NCBI Taxonomy" id="56036"/>
    <lineage>
        <taxon>Eukaryota</taxon>
        <taxon>Viridiplantae</taxon>
        <taxon>Streptophyta</taxon>
        <taxon>Embryophyta</taxon>
        <taxon>Tracheophyta</taxon>
        <taxon>Spermatophyta</taxon>
        <taxon>Magnoliopsida</taxon>
        <taxon>eudicotyledons</taxon>
        <taxon>Gunneridae</taxon>
        <taxon>Pentapetalae</taxon>
        <taxon>asterids</taxon>
        <taxon>lamiids</taxon>
        <taxon>Lamiales</taxon>
        <taxon>Oleaceae</taxon>
        <taxon>Oleeae</taxon>
        <taxon>Fraxinus</taxon>
    </lineage>
</organism>
<reference evidence="2" key="1">
    <citation type="submission" date="2023-05" db="EMBL/GenBank/DDBJ databases">
        <authorList>
            <person name="Huff M."/>
        </authorList>
    </citation>
    <scope>NUCLEOTIDE SEQUENCE</scope>
</reference>
<evidence type="ECO:0000313" key="3">
    <source>
        <dbReference type="Proteomes" id="UP000834106"/>
    </source>
</evidence>
<evidence type="ECO:0000313" key="2">
    <source>
        <dbReference type="EMBL" id="CAI9777341.1"/>
    </source>
</evidence>
<dbReference type="SUPFAM" id="SSF53756">
    <property type="entry name" value="UDP-Glycosyltransferase/glycogen phosphorylase"/>
    <property type="match status" value="1"/>
</dbReference>
<keyword evidence="3" id="KW-1185">Reference proteome</keyword>
<name>A0AAD2E796_9LAMI</name>
<accession>A0AAD2E796</accession>
<keyword evidence="1" id="KW-0732">Signal</keyword>
<protein>
    <submittedName>
        <fullName evidence="2">Uncharacterized protein</fullName>
    </submittedName>
</protein>
<proteinExistence type="predicted"/>
<evidence type="ECO:0000256" key="1">
    <source>
        <dbReference type="SAM" id="SignalP"/>
    </source>
</evidence>
<gene>
    <name evidence="2" type="ORF">FPE_LOCUS24771</name>
</gene>
<feature type="chain" id="PRO_5041973844" evidence="1">
    <location>
        <begin position="23"/>
        <end position="184"/>
    </location>
</feature>
<sequence length="184" mass="20300">MSKGHTIPLLHLARLLLDRGSAGTFPEFPGIESTEKLPSVSLFLSFAKATKLMLPYFESSLQKIPHVTRIILDQFLHWTVESAMKFGIQLLGFNGMSNYFSRSQLLIYIASFFIMFGLSPMEAFHPSVAARISAQYLSTSAFFTSLAALKFAHSNSSMRFPSLILASSTSFSGWELAATSSPSK</sequence>